<name>A0A4R4VB80_9ACTN</name>
<evidence type="ECO:0000313" key="9">
    <source>
        <dbReference type="EMBL" id="TDD00757.1"/>
    </source>
</evidence>
<dbReference type="InterPro" id="IPR014756">
    <property type="entry name" value="Ig_E-set"/>
</dbReference>
<feature type="compositionally biased region" description="Polar residues" evidence="5">
    <location>
        <begin position="129"/>
        <end position="147"/>
    </location>
</feature>
<dbReference type="InterPro" id="IPR032694">
    <property type="entry name" value="CopC/D"/>
</dbReference>
<proteinExistence type="predicted"/>
<dbReference type="GO" id="GO:0005886">
    <property type="term" value="C:plasma membrane"/>
    <property type="evidence" value="ECO:0007669"/>
    <property type="project" value="TreeGrafter"/>
</dbReference>
<accession>A0A4R4VB80</accession>
<dbReference type="PANTHER" id="PTHR34820:SF4">
    <property type="entry name" value="INNER MEMBRANE PROTEIN YEBZ"/>
    <property type="match status" value="1"/>
</dbReference>
<dbReference type="GO" id="GO:0030313">
    <property type="term" value="C:cell envelope"/>
    <property type="evidence" value="ECO:0007669"/>
    <property type="project" value="UniProtKB-SubCell"/>
</dbReference>
<keyword evidence="10" id="KW-1185">Reference proteome</keyword>
<evidence type="ECO:0000256" key="2">
    <source>
        <dbReference type="ARBA" id="ARBA00022723"/>
    </source>
</evidence>
<evidence type="ECO:0000256" key="7">
    <source>
        <dbReference type="SAM" id="SignalP"/>
    </source>
</evidence>
<dbReference type="GO" id="GO:0042597">
    <property type="term" value="C:periplasmic space"/>
    <property type="evidence" value="ECO:0007669"/>
    <property type="project" value="InterPro"/>
</dbReference>
<dbReference type="GO" id="GO:0005507">
    <property type="term" value="F:copper ion binding"/>
    <property type="evidence" value="ECO:0007669"/>
    <property type="project" value="InterPro"/>
</dbReference>
<evidence type="ECO:0000313" key="10">
    <source>
        <dbReference type="Proteomes" id="UP000295258"/>
    </source>
</evidence>
<feature type="region of interest" description="Disordered" evidence="5">
    <location>
        <begin position="126"/>
        <end position="154"/>
    </location>
</feature>
<gene>
    <name evidence="9" type="ORF">E1292_27905</name>
</gene>
<keyword evidence="2" id="KW-0479">Metal-binding</keyword>
<evidence type="ECO:0000256" key="3">
    <source>
        <dbReference type="ARBA" id="ARBA00022729"/>
    </source>
</evidence>
<feature type="signal peptide" evidence="7">
    <location>
        <begin position="1"/>
        <end position="24"/>
    </location>
</feature>
<keyword evidence="6" id="KW-0812">Transmembrane</keyword>
<evidence type="ECO:0000256" key="6">
    <source>
        <dbReference type="SAM" id="Phobius"/>
    </source>
</evidence>
<comment type="caution">
    <text evidence="9">The sequence shown here is derived from an EMBL/GenBank/DDBJ whole genome shotgun (WGS) entry which is preliminary data.</text>
</comment>
<protein>
    <submittedName>
        <fullName evidence="9">Copper resistance protein CopC</fullName>
    </submittedName>
</protein>
<dbReference type="InterPro" id="IPR014755">
    <property type="entry name" value="Cu-Rt/internalin_Ig-like"/>
</dbReference>
<dbReference type="Pfam" id="PF04234">
    <property type="entry name" value="CopC"/>
    <property type="match status" value="1"/>
</dbReference>
<dbReference type="AlphaFoldDB" id="A0A4R4VB80"/>
<keyword evidence="6" id="KW-0472">Membrane</keyword>
<evidence type="ECO:0000256" key="4">
    <source>
        <dbReference type="ARBA" id="ARBA00023008"/>
    </source>
</evidence>
<keyword evidence="6" id="KW-1133">Transmembrane helix</keyword>
<dbReference type="GO" id="GO:0046688">
    <property type="term" value="P:response to copper ion"/>
    <property type="evidence" value="ECO:0007669"/>
    <property type="project" value="InterPro"/>
</dbReference>
<dbReference type="RefSeq" id="WP_132598179.1">
    <property type="nucleotide sequence ID" value="NZ_SMKO01000088.1"/>
</dbReference>
<reference evidence="9 10" key="1">
    <citation type="submission" date="2019-03" db="EMBL/GenBank/DDBJ databases">
        <title>Draft genome sequences of novel Actinobacteria.</title>
        <authorList>
            <person name="Sahin N."/>
            <person name="Ay H."/>
            <person name="Saygin H."/>
        </authorList>
    </citation>
    <scope>NUCLEOTIDE SEQUENCE [LARGE SCALE GENOMIC DNA]</scope>
    <source>
        <strain evidence="9 10">KC310</strain>
    </source>
</reference>
<dbReference type="InterPro" id="IPR007348">
    <property type="entry name" value="CopC_dom"/>
</dbReference>
<evidence type="ECO:0000259" key="8">
    <source>
        <dbReference type="Pfam" id="PF04234"/>
    </source>
</evidence>
<organism evidence="9 10">
    <name type="scientific">Nonomuraea deserti</name>
    <dbReference type="NCBI Taxonomy" id="1848322"/>
    <lineage>
        <taxon>Bacteria</taxon>
        <taxon>Bacillati</taxon>
        <taxon>Actinomycetota</taxon>
        <taxon>Actinomycetes</taxon>
        <taxon>Streptosporangiales</taxon>
        <taxon>Streptosporangiaceae</taxon>
        <taxon>Nonomuraea</taxon>
    </lineage>
</organism>
<comment type="subcellular location">
    <subcellularLocation>
        <location evidence="1">Cell envelope</location>
    </subcellularLocation>
</comment>
<keyword evidence="4" id="KW-0186">Copper</keyword>
<dbReference type="Gene3D" id="2.60.40.1220">
    <property type="match status" value="1"/>
</dbReference>
<feature type="compositionally biased region" description="Low complexity" evidence="5">
    <location>
        <begin position="231"/>
        <end position="275"/>
    </location>
</feature>
<keyword evidence="3 7" id="KW-0732">Signal</keyword>
<evidence type="ECO:0000256" key="1">
    <source>
        <dbReference type="ARBA" id="ARBA00004196"/>
    </source>
</evidence>
<feature type="region of interest" description="Disordered" evidence="5">
    <location>
        <begin position="215"/>
        <end position="275"/>
    </location>
</feature>
<feature type="chain" id="PRO_5020741872" evidence="7">
    <location>
        <begin position="25"/>
        <end position="275"/>
    </location>
</feature>
<dbReference type="EMBL" id="SMKO01000088">
    <property type="protein sequence ID" value="TDD00757.1"/>
    <property type="molecule type" value="Genomic_DNA"/>
</dbReference>
<feature type="transmembrane region" description="Helical" evidence="6">
    <location>
        <begin position="189"/>
        <end position="208"/>
    </location>
</feature>
<evidence type="ECO:0000256" key="5">
    <source>
        <dbReference type="SAM" id="MobiDB-lite"/>
    </source>
</evidence>
<feature type="domain" description="CopC" evidence="8">
    <location>
        <begin position="25"/>
        <end position="117"/>
    </location>
</feature>
<dbReference type="SUPFAM" id="SSF81296">
    <property type="entry name" value="E set domains"/>
    <property type="match status" value="1"/>
</dbReference>
<sequence length="275" mass="26520">MRRLLTVLLLAFTATGIALSPAEAHNVLISSDPKDGATLTASPARVTLVFDQPVRQGYAQVGVTGAGGSAWADGAAEIAAERVSVKVKPLAAGGSYVVGYRILSADGHPVTGKIGFSLTTDAGGVASGTADQGTNDGTTETRAQGTNGDAAETAADPDAAEIAADPDAAEAAADPDAAEAAANGGAGMAVVWIVGALLLLAMGTAVALRRARPAQATAMPGTTPDHAPGRTDPAPGTAADPAPGGTAALVPGTADPAPGGTTGTVPGSAAEGTKA</sequence>
<dbReference type="PANTHER" id="PTHR34820">
    <property type="entry name" value="INNER MEMBRANE PROTEIN YEBZ"/>
    <property type="match status" value="1"/>
</dbReference>
<dbReference type="Proteomes" id="UP000295258">
    <property type="component" value="Unassembled WGS sequence"/>
</dbReference>
<dbReference type="GO" id="GO:0006825">
    <property type="term" value="P:copper ion transport"/>
    <property type="evidence" value="ECO:0007669"/>
    <property type="project" value="InterPro"/>
</dbReference>